<sequence>MRYRVWGLVFKLGKNVRDEHFHYVYMHTKVHDLKNRTVYQILVVRI</sequence>
<evidence type="ECO:0000313" key="1">
    <source>
        <dbReference type="EMBL" id="SFQ01405.1"/>
    </source>
</evidence>
<organism evidence="1 2">
    <name type="scientific">Enterovibrio norvegicus DSM 15893</name>
    <dbReference type="NCBI Taxonomy" id="1121869"/>
    <lineage>
        <taxon>Bacteria</taxon>
        <taxon>Pseudomonadati</taxon>
        <taxon>Pseudomonadota</taxon>
        <taxon>Gammaproteobacteria</taxon>
        <taxon>Vibrionales</taxon>
        <taxon>Vibrionaceae</taxon>
        <taxon>Enterovibrio</taxon>
    </lineage>
</organism>
<dbReference type="AlphaFoldDB" id="A0A1I5V1N5"/>
<accession>A0A1I5V1N5</accession>
<name>A0A1I5V1N5_9GAMM</name>
<evidence type="ECO:0000313" key="2">
    <source>
        <dbReference type="Proteomes" id="UP000182692"/>
    </source>
</evidence>
<reference evidence="1 2" key="1">
    <citation type="submission" date="2016-10" db="EMBL/GenBank/DDBJ databases">
        <authorList>
            <person name="de Groot N.N."/>
        </authorList>
    </citation>
    <scope>NUCLEOTIDE SEQUENCE [LARGE SCALE GENOMIC DNA]</scope>
    <source>
        <strain evidence="1 2">DSM 15893</strain>
    </source>
</reference>
<dbReference type="Proteomes" id="UP000182692">
    <property type="component" value="Unassembled WGS sequence"/>
</dbReference>
<dbReference type="STRING" id="1121869.SAMN03084138_03798"/>
<dbReference type="EMBL" id="FOWR01000035">
    <property type="protein sequence ID" value="SFQ01405.1"/>
    <property type="molecule type" value="Genomic_DNA"/>
</dbReference>
<proteinExistence type="predicted"/>
<gene>
    <name evidence="1" type="ORF">SAMN03084138_03798</name>
</gene>
<protein>
    <submittedName>
        <fullName evidence="1">Uncharacterized protein</fullName>
    </submittedName>
</protein>